<dbReference type="Gramene" id="KQJ95362">
    <property type="protein sequence ID" value="KQJ95362"/>
    <property type="gene ID" value="BRADI_3g16750v3"/>
</dbReference>
<dbReference type="ExpressionAtlas" id="I1I1I0">
    <property type="expression patterns" value="baseline and differential"/>
</dbReference>
<dbReference type="GO" id="GO:0005524">
    <property type="term" value="F:ATP binding"/>
    <property type="evidence" value="ECO:0007669"/>
    <property type="project" value="UniProtKB-KW"/>
</dbReference>
<dbReference type="InterPro" id="IPR000719">
    <property type="entry name" value="Prot_kinase_dom"/>
</dbReference>
<accession>I1I1I0</accession>
<keyword evidence="2" id="KW-0067">ATP-binding</keyword>
<dbReference type="GeneID" id="100826978"/>
<dbReference type="AlphaFoldDB" id="I1I1I0"/>
<proteinExistence type="predicted"/>
<organism evidence="5">
    <name type="scientific">Brachypodium distachyon</name>
    <name type="common">Purple false brome</name>
    <name type="synonym">Trachynia distachya</name>
    <dbReference type="NCBI Taxonomy" id="15368"/>
    <lineage>
        <taxon>Eukaryota</taxon>
        <taxon>Viridiplantae</taxon>
        <taxon>Streptophyta</taxon>
        <taxon>Embryophyta</taxon>
        <taxon>Tracheophyta</taxon>
        <taxon>Spermatophyta</taxon>
        <taxon>Magnoliopsida</taxon>
        <taxon>Liliopsida</taxon>
        <taxon>Poales</taxon>
        <taxon>Poaceae</taxon>
        <taxon>BOP clade</taxon>
        <taxon>Pooideae</taxon>
        <taxon>Stipodae</taxon>
        <taxon>Brachypodieae</taxon>
        <taxon>Brachypodium</taxon>
    </lineage>
</organism>
<dbReference type="EMBL" id="CM000882">
    <property type="protein sequence ID" value="KQJ95362.1"/>
    <property type="molecule type" value="Genomic_DNA"/>
</dbReference>
<dbReference type="OrthoDB" id="64767at2759"/>
<dbReference type="FunFam" id="1.10.510.10:FF:001029">
    <property type="entry name" value="Os02g0194400 protein"/>
    <property type="match status" value="1"/>
</dbReference>
<dbReference type="EMBL" id="CM000882">
    <property type="protein sequence ID" value="PNT66765.1"/>
    <property type="molecule type" value="Genomic_DNA"/>
</dbReference>
<dbReference type="Gramene" id="PNT66765">
    <property type="protein sequence ID" value="PNT66765"/>
    <property type="gene ID" value="BRADI_3g16750v3"/>
</dbReference>
<dbReference type="Pfam" id="PF00069">
    <property type="entry name" value="Pkinase"/>
    <property type="match status" value="1"/>
</dbReference>
<feature type="domain" description="Protein kinase" evidence="3">
    <location>
        <begin position="38"/>
        <end position="325"/>
    </location>
</feature>
<dbReference type="eggNOG" id="ENOG502QQPF">
    <property type="taxonomic scope" value="Eukaryota"/>
</dbReference>
<name>I1I1I0_BRADI</name>
<dbReference type="EnsemblPlants" id="KQJ95362">
    <property type="protein sequence ID" value="KQJ95362"/>
    <property type="gene ID" value="BRADI_3g16750v3"/>
</dbReference>
<protein>
    <recommendedName>
        <fullName evidence="3">Protein kinase domain-containing protein</fullName>
    </recommendedName>
</protein>
<dbReference type="RefSeq" id="XP_003571467.2">
    <property type="nucleotide sequence ID" value="XM_003571419.4"/>
</dbReference>
<dbReference type="HOGENOM" id="CLU_000288_21_4_1"/>
<dbReference type="Proteomes" id="UP000008810">
    <property type="component" value="Chromosome 3"/>
</dbReference>
<dbReference type="EnsemblPlants" id="PNT66765">
    <property type="protein sequence ID" value="PNT66765"/>
    <property type="gene ID" value="BRADI_3g16750v3"/>
</dbReference>
<dbReference type="PANTHER" id="PTHR27001:SF538">
    <property type="entry name" value="OS02G0227500 PROTEIN"/>
    <property type="match status" value="1"/>
</dbReference>
<evidence type="ECO:0000313" key="4">
    <source>
        <dbReference type="EMBL" id="KQJ95362.1"/>
    </source>
</evidence>
<reference evidence="4 5" key="1">
    <citation type="journal article" date="2010" name="Nature">
        <title>Genome sequencing and analysis of the model grass Brachypodium distachyon.</title>
        <authorList>
            <consortium name="International Brachypodium Initiative"/>
        </authorList>
    </citation>
    <scope>NUCLEOTIDE SEQUENCE [LARGE SCALE GENOMIC DNA]</scope>
    <source>
        <strain evidence="4">Bd21</strain>
        <strain evidence="5">cv. Bd21</strain>
    </source>
</reference>
<dbReference type="Gene3D" id="1.10.510.10">
    <property type="entry name" value="Transferase(Phosphotransferase) domain 1"/>
    <property type="match status" value="1"/>
</dbReference>
<evidence type="ECO:0000313" key="5">
    <source>
        <dbReference type="EnsemblPlants" id="PNT66765"/>
    </source>
</evidence>
<keyword evidence="1" id="KW-0547">Nucleotide-binding</keyword>
<dbReference type="GO" id="GO:0004672">
    <property type="term" value="F:protein kinase activity"/>
    <property type="evidence" value="ECO:0000318"/>
    <property type="project" value="GO_Central"/>
</dbReference>
<evidence type="ECO:0000259" key="3">
    <source>
        <dbReference type="PROSITE" id="PS50011"/>
    </source>
</evidence>
<dbReference type="InterPro" id="IPR011009">
    <property type="entry name" value="Kinase-like_dom_sf"/>
</dbReference>
<reference evidence="4" key="2">
    <citation type="submission" date="2017-06" db="EMBL/GenBank/DDBJ databases">
        <title>WGS assembly of Brachypodium distachyon.</title>
        <authorList>
            <consortium name="The International Brachypodium Initiative"/>
            <person name="Lucas S."/>
            <person name="Harmon-Smith M."/>
            <person name="Lail K."/>
            <person name="Tice H."/>
            <person name="Grimwood J."/>
            <person name="Bruce D."/>
            <person name="Barry K."/>
            <person name="Shu S."/>
            <person name="Lindquist E."/>
            <person name="Wang M."/>
            <person name="Pitluck S."/>
            <person name="Vogel J.P."/>
            <person name="Garvin D.F."/>
            <person name="Mockler T.C."/>
            <person name="Schmutz J."/>
            <person name="Rokhsar D."/>
            <person name="Bevan M.W."/>
        </authorList>
    </citation>
    <scope>NUCLEOTIDE SEQUENCE</scope>
    <source>
        <strain evidence="4">Bd21</strain>
    </source>
</reference>
<dbReference type="GO" id="GO:0007165">
    <property type="term" value="P:signal transduction"/>
    <property type="evidence" value="ECO:0000318"/>
    <property type="project" value="GO_Central"/>
</dbReference>
<dbReference type="RefSeq" id="XP_024316604.1">
    <property type="nucleotide sequence ID" value="XM_024460836.1"/>
</dbReference>
<evidence type="ECO:0000313" key="6">
    <source>
        <dbReference type="Proteomes" id="UP000008810"/>
    </source>
</evidence>
<dbReference type="KEGG" id="bdi:100826978"/>
<dbReference type="GO" id="GO:0005886">
    <property type="term" value="C:plasma membrane"/>
    <property type="evidence" value="ECO:0000318"/>
    <property type="project" value="GO_Central"/>
</dbReference>
<reference evidence="5" key="3">
    <citation type="submission" date="2018-08" db="UniProtKB">
        <authorList>
            <consortium name="EnsemblPlants"/>
        </authorList>
    </citation>
    <scope>IDENTIFICATION</scope>
    <source>
        <strain evidence="5">cv. Bd21</strain>
    </source>
</reference>
<evidence type="ECO:0000256" key="1">
    <source>
        <dbReference type="ARBA" id="ARBA00022741"/>
    </source>
</evidence>
<sequence>MSPWSFSPCGCSWLHKRSNCHALCYDEQYMINNLGDDNAMSNIVDGGTWSSVLYRVPPQDTSMPVVVKKLQNKSGPVDASLDSRRQSEVNLLGRIGHGNIISLADWIRRDNFILIVYDHKENGSLHQWLHHDPAERVLDWPTRRAIAVAVAGGLCYLHHRRKSPIVHHNINSANILIDTGLKPKIAGFDFAQVNLAGPDQPVPIWELTTGNMFGYTAPEYATMVTTTKVDVYSLGMLLLELVTGRVANAAVADGHLATWAGKHCNHLMENTGDFRDVVDMAIPDRVQYLKEMATMFRLGVDCTTEKPEERPAMHKVHCRLRNRGH</sequence>
<gene>
    <name evidence="5" type="primary">LOC100826978</name>
    <name evidence="4" type="ORF">BRADI_3g16750v3</name>
</gene>
<dbReference type="SUPFAM" id="SSF56112">
    <property type="entry name" value="Protein kinase-like (PK-like)"/>
    <property type="match status" value="1"/>
</dbReference>
<dbReference type="PANTHER" id="PTHR27001">
    <property type="entry name" value="OS01G0253100 PROTEIN"/>
    <property type="match status" value="1"/>
</dbReference>
<dbReference type="OMA" id="NCHALCY"/>
<keyword evidence="6" id="KW-1185">Reference proteome</keyword>
<dbReference type="PROSITE" id="PS50011">
    <property type="entry name" value="PROTEIN_KINASE_DOM"/>
    <property type="match status" value="1"/>
</dbReference>
<evidence type="ECO:0000256" key="2">
    <source>
        <dbReference type="ARBA" id="ARBA00022840"/>
    </source>
</evidence>